<gene>
    <name evidence="2" type="ORF">A2008_14110</name>
</gene>
<protein>
    <submittedName>
        <fullName evidence="2">Uncharacterized protein</fullName>
    </submittedName>
</protein>
<proteinExistence type="predicted"/>
<organism evidence="2 3">
    <name type="scientific">Candidatus Wallbacteria bacterium GWC2_49_35</name>
    <dbReference type="NCBI Taxonomy" id="1817813"/>
    <lineage>
        <taxon>Bacteria</taxon>
        <taxon>Candidatus Walliibacteriota</taxon>
    </lineage>
</organism>
<name>A0A1F7X043_9BACT</name>
<keyword evidence="1" id="KW-1133">Transmembrane helix</keyword>
<comment type="caution">
    <text evidence="2">The sequence shown here is derived from an EMBL/GenBank/DDBJ whole genome shotgun (WGS) entry which is preliminary data.</text>
</comment>
<feature type="transmembrane region" description="Helical" evidence="1">
    <location>
        <begin position="108"/>
        <end position="129"/>
    </location>
</feature>
<dbReference type="InterPro" id="IPR016024">
    <property type="entry name" value="ARM-type_fold"/>
</dbReference>
<reference evidence="2 3" key="1">
    <citation type="journal article" date="2016" name="Nat. Commun.">
        <title>Thousands of microbial genomes shed light on interconnected biogeochemical processes in an aquifer system.</title>
        <authorList>
            <person name="Anantharaman K."/>
            <person name="Brown C.T."/>
            <person name="Hug L.A."/>
            <person name="Sharon I."/>
            <person name="Castelle C.J."/>
            <person name="Probst A.J."/>
            <person name="Thomas B.C."/>
            <person name="Singh A."/>
            <person name="Wilkins M.J."/>
            <person name="Karaoz U."/>
            <person name="Brodie E.L."/>
            <person name="Williams K.H."/>
            <person name="Hubbard S.S."/>
            <person name="Banfield J.F."/>
        </authorList>
    </citation>
    <scope>NUCLEOTIDE SEQUENCE [LARGE SCALE GENOMIC DNA]</scope>
</reference>
<dbReference type="Gene3D" id="1.25.10.10">
    <property type="entry name" value="Leucine-rich Repeat Variant"/>
    <property type="match status" value="1"/>
</dbReference>
<sequence>MKEIESEDQPAFIAVDFEELSSGPEQYIQNLITSLGSPDERVRKYAFEVMCELVDERAVKILTGYLGHKDNLVRYSVKKALEAIREKCPGRFDAVIDPAPAGAVYKNYIFGVILFAAVFALTLTLLILFNKPRGDNYLQAVAERSGGGTMKRPSMAAVPMGANVIKFDEKGAPSIKINGFVSSYNSIKREAVVDLNPFGDSCRVTFAEEMKADFLIGSKIEIEAEILHNDNINPVLLKARSVKPAGRRQ</sequence>
<dbReference type="EMBL" id="MGFH01000016">
    <property type="protein sequence ID" value="OGM08371.1"/>
    <property type="molecule type" value="Genomic_DNA"/>
</dbReference>
<dbReference type="Pfam" id="PF13646">
    <property type="entry name" value="HEAT_2"/>
    <property type="match status" value="1"/>
</dbReference>
<keyword evidence="1" id="KW-0472">Membrane</keyword>
<keyword evidence="1" id="KW-0812">Transmembrane</keyword>
<dbReference type="Proteomes" id="UP000178735">
    <property type="component" value="Unassembled WGS sequence"/>
</dbReference>
<accession>A0A1F7X043</accession>
<evidence type="ECO:0000256" key="1">
    <source>
        <dbReference type="SAM" id="Phobius"/>
    </source>
</evidence>
<dbReference type="SUPFAM" id="SSF48371">
    <property type="entry name" value="ARM repeat"/>
    <property type="match status" value="1"/>
</dbReference>
<dbReference type="STRING" id="1817813.A2008_14110"/>
<dbReference type="AlphaFoldDB" id="A0A1F7X043"/>
<dbReference type="InterPro" id="IPR011989">
    <property type="entry name" value="ARM-like"/>
</dbReference>
<evidence type="ECO:0000313" key="2">
    <source>
        <dbReference type="EMBL" id="OGM08371.1"/>
    </source>
</evidence>
<evidence type="ECO:0000313" key="3">
    <source>
        <dbReference type="Proteomes" id="UP000178735"/>
    </source>
</evidence>